<name>A0A1X0JZE2_9MYCO</name>
<organism evidence="1 2">
    <name type="scientific">Mycolicibacterium tusciae</name>
    <dbReference type="NCBI Taxonomy" id="75922"/>
    <lineage>
        <taxon>Bacteria</taxon>
        <taxon>Bacillati</taxon>
        <taxon>Actinomycetota</taxon>
        <taxon>Actinomycetes</taxon>
        <taxon>Mycobacteriales</taxon>
        <taxon>Mycobacteriaceae</taxon>
        <taxon>Mycolicibacterium</taxon>
    </lineage>
</organism>
<evidence type="ECO:0000313" key="2">
    <source>
        <dbReference type="Proteomes" id="UP000192411"/>
    </source>
</evidence>
<accession>A0A1X0JZE2</accession>
<dbReference type="InterPro" id="IPR018641">
    <property type="entry name" value="Trfase_1_rSAM/seldom-assoc"/>
</dbReference>
<protein>
    <submittedName>
        <fullName evidence="1">Glycosyltransferase involved in cell wall biogenesis</fullName>
    </submittedName>
</protein>
<dbReference type="Proteomes" id="UP000192411">
    <property type="component" value="Unassembled WGS sequence"/>
</dbReference>
<dbReference type="Gene3D" id="3.90.550.10">
    <property type="entry name" value="Spore Coat Polysaccharide Biosynthesis Protein SpsA, Chain A"/>
    <property type="match status" value="1"/>
</dbReference>
<gene>
    <name evidence="1" type="ORF">BST47_05845</name>
</gene>
<dbReference type="STRING" id="75922.BST47_05845"/>
<dbReference type="InterPro" id="IPR029044">
    <property type="entry name" value="Nucleotide-diphossugar_trans"/>
</dbReference>
<dbReference type="RefSeq" id="WP_083124236.1">
    <property type="nucleotide sequence ID" value="NZ_MVIM01000002.1"/>
</dbReference>
<dbReference type="PANTHER" id="PTHR36529:SF1">
    <property type="entry name" value="GLYCOSYLTRANSFERASE"/>
    <property type="match status" value="1"/>
</dbReference>
<keyword evidence="1" id="KW-0808">Transferase</keyword>
<evidence type="ECO:0000313" key="1">
    <source>
        <dbReference type="EMBL" id="ORB67965.1"/>
    </source>
</evidence>
<comment type="caution">
    <text evidence="1">The sequence shown here is derived from an EMBL/GenBank/DDBJ whole genome shotgun (WGS) entry which is preliminary data.</text>
</comment>
<dbReference type="AlphaFoldDB" id="A0A1X0JZE2"/>
<dbReference type="PANTHER" id="PTHR36529">
    <property type="entry name" value="SLL1095 PROTEIN"/>
    <property type="match status" value="1"/>
</dbReference>
<sequence>MIPVVALVVAKAPVPGLAKTRLAASVGDRVAADIAAAALLDTLDAVAAVPAEARVVAMTGDLDDARASATIRSRLEAFTVVPQRGDGFADRLANAHIDAAAATGHRAVLQIGMDTPQVSADMLTECAHELMGTGAVLGLADDGGWWVLGVSDAAMADCLRTVPMSQPDTGALTLAALWSKGIEVTRVAELADVDTVDDIASVRRMCAADSRFARVTEGVRA</sequence>
<dbReference type="SUPFAM" id="SSF53448">
    <property type="entry name" value="Nucleotide-diphospho-sugar transferases"/>
    <property type="match status" value="1"/>
</dbReference>
<dbReference type="Pfam" id="PF09837">
    <property type="entry name" value="DUF2064"/>
    <property type="match status" value="1"/>
</dbReference>
<keyword evidence="2" id="KW-1185">Reference proteome</keyword>
<proteinExistence type="predicted"/>
<dbReference type="EMBL" id="MVIM01000002">
    <property type="protein sequence ID" value="ORB67965.1"/>
    <property type="molecule type" value="Genomic_DNA"/>
</dbReference>
<dbReference type="OrthoDB" id="9798250at2"/>
<dbReference type="GO" id="GO:0016740">
    <property type="term" value="F:transferase activity"/>
    <property type="evidence" value="ECO:0007669"/>
    <property type="project" value="UniProtKB-KW"/>
</dbReference>
<reference evidence="1 2" key="1">
    <citation type="submission" date="2017-02" db="EMBL/GenBank/DDBJ databases">
        <title>The new phylogeny of genus Mycobacterium.</title>
        <authorList>
            <person name="Tortoli E."/>
            <person name="Trovato A."/>
            <person name="Cirillo D.M."/>
        </authorList>
    </citation>
    <scope>NUCLEOTIDE SEQUENCE [LARGE SCALE GENOMIC DNA]</scope>
    <source>
        <strain evidence="1 2">DSM 44338</strain>
    </source>
</reference>